<evidence type="ECO:0000256" key="2">
    <source>
        <dbReference type="ARBA" id="ARBA00010617"/>
    </source>
</evidence>
<dbReference type="Pfam" id="PF00067">
    <property type="entry name" value="p450"/>
    <property type="match status" value="1"/>
</dbReference>
<comment type="similarity">
    <text evidence="2 6">Belongs to the cytochrome P450 family.</text>
</comment>
<dbReference type="InterPro" id="IPR002401">
    <property type="entry name" value="Cyt_P450_E_grp-I"/>
</dbReference>
<protein>
    <submittedName>
        <fullName evidence="8">Cytochrome P450 monooxygenase tropD</fullName>
    </submittedName>
</protein>
<dbReference type="Gene3D" id="1.10.630.10">
    <property type="entry name" value="Cytochrome P450"/>
    <property type="match status" value="1"/>
</dbReference>
<dbReference type="GO" id="GO:0016705">
    <property type="term" value="F:oxidoreductase activity, acting on paired donors, with incorporation or reduction of molecular oxygen"/>
    <property type="evidence" value="ECO:0007669"/>
    <property type="project" value="InterPro"/>
</dbReference>
<dbReference type="Proteomes" id="UP001175001">
    <property type="component" value="Unassembled WGS sequence"/>
</dbReference>
<keyword evidence="7" id="KW-1133">Transmembrane helix</keyword>
<dbReference type="CDD" id="cd11060">
    <property type="entry name" value="CYP57A1-like"/>
    <property type="match status" value="1"/>
</dbReference>
<evidence type="ECO:0000313" key="8">
    <source>
        <dbReference type="EMBL" id="KAK0640221.1"/>
    </source>
</evidence>
<dbReference type="GO" id="GO:0004497">
    <property type="term" value="F:monooxygenase activity"/>
    <property type="evidence" value="ECO:0007669"/>
    <property type="project" value="UniProtKB-KW"/>
</dbReference>
<evidence type="ECO:0000256" key="3">
    <source>
        <dbReference type="ARBA" id="ARBA00022723"/>
    </source>
</evidence>
<dbReference type="InterPro" id="IPR001128">
    <property type="entry name" value="Cyt_P450"/>
</dbReference>
<gene>
    <name evidence="8" type="primary">tropD_0</name>
    <name evidence="8" type="ORF">DIS24_g9572</name>
</gene>
<evidence type="ECO:0000256" key="6">
    <source>
        <dbReference type="RuleBase" id="RU000461"/>
    </source>
</evidence>
<keyword evidence="7" id="KW-0472">Membrane</keyword>
<dbReference type="InterPro" id="IPR050121">
    <property type="entry name" value="Cytochrome_P450_monoxygenase"/>
</dbReference>
<accession>A0AA40CIM0</accession>
<dbReference type="GO" id="GO:0020037">
    <property type="term" value="F:heme binding"/>
    <property type="evidence" value="ECO:0007669"/>
    <property type="project" value="InterPro"/>
</dbReference>
<comment type="cofactor">
    <cofactor evidence="1 5">
        <name>heme</name>
        <dbReference type="ChEBI" id="CHEBI:30413"/>
    </cofactor>
</comment>
<keyword evidence="4 5" id="KW-0408">Iron</keyword>
<sequence>MGQTTAEFLTGGLVVSVALSIPFAPFRALVLIFGALTLLHNKFGNGLACFPGPFWASTTNFWRLREAYTNGDKRPTIVQLHDKYGDVVRLGPKALSFASPDAIDEIYGPKANMAKSKWYMAFEAHGKGEKKENIFSTRDIHWHARYRELVKPGFSINHVGHKEDEIDDLIKLLLQQFDEQTDKAVDLPGTLQYFTFDAGGVFAFSRPYGFLKKRFDIDGIIQSVRSGSTHLNRLAQVPFFQMFLDQNPLAKYFGFIAPPMAFAKKYLPEKRIDEEIVQPSKDPEHYDILDAYLAAHKTNPGVVTRNEIVDLGLMVVVPASEAVRTAMSVLVFQLLKHPAALAKMQQELDGVYPDHSGTIPSWGVVSTQLPYLDACIKETFRIHPSTGFLMERIVPAGGAVVCGRFVPAGTAVGCLPWVIHRHKPTFGDDVDAFRPERWLEASPKQRERMEKFLCPFGFGSRLCLGRDIGLFETYKIAATLFNRYKISLENPDQDMHITWGNIGKDFLATTVKSLTDLYAVAGSPLDRIYLTSSSKLQWHVGSGCSTPGSLFGPCSNPASFRCRCERLSQIMPSTAIGTVVGPADLDSHAAAGAVIFGQSGNLLKSLVNAQHHRKKHPDVLYSQPNRHIEVDVTVNAAAAAMDQQQQVIVQDEEGEEKEEQEDIKDNVW</sequence>
<keyword evidence="9" id="KW-1185">Reference proteome</keyword>
<reference evidence="8" key="1">
    <citation type="submission" date="2023-06" db="EMBL/GenBank/DDBJ databases">
        <title>Multi-omics analyses reveal the molecular pathogenesis toolkit of Lasiodiplodia hormozganensis, a cross-kingdom pathogen.</title>
        <authorList>
            <person name="Felix C."/>
            <person name="Meneses R."/>
            <person name="Goncalves M.F.M."/>
            <person name="Tilleman L."/>
            <person name="Duarte A.S."/>
            <person name="Jorrin-Novo J.V."/>
            <person name="Van De Peer Y."/>
            <person name="Deforce D."/>
            <person name="Van Nieuwerburgh F."/>
            <person name="Esteves A.C."/>
            <person name="Alves A."/>
        </authorList>
    </citation>
    <scope>NUCLEOTIDE SEQUENCE</scope>
    <source>
        <strain evidence="8">CBS 339.90</strain>
    </source>
</reference>
<dbReference type="GO" id="GO:0005506">
    <property type="term" value="F:iron ion binding"/>
    <property type="evidence" value="ECO:0007669"/>
    <property type="project" value="InterPro"/>
</dbReference>
<evidence type="ECO:0000256" key="1">
    <source>
        <dbReference type="ARBA" id="ARBA00001971"/>
    </source>
</evidence>
<keyword evidence="5 6" id="KW-0349">Heme</keyword>
<keyword evidence="3 5" id="KW-0479">Metal-binding</keyword>
<dbReference type="InterPro" id="IPR036396">
    <property type="entry name" value="Cyt_P450_sf"/>
</dbReference>
<evidence type="ECO:0000256" key="4">
    <source>
        <dbReference type="ARBA" id="ARBA00023004"/>
    </source>
</evidence>
<dbReference type="PRINTS" id="PR00463">
    <property type="entry name" value="EP450I"/>
</dbReference>
<dbReference type="PANTHER" id="PTHR24305:SF232">
    <property type="entry name" value="P450, PUTATIVE (EUROFUNG)-RELATED"/>
    <property type="match status" value="1"/>
</dbReference>
<name>A0AA40CIM0_9PEZI</name>
<organism evidence="8 9">
    <name type="scientific">Lasiodiplodia hormozganensis</name>
    <dbReference type="NCBI Taxonomy" id="869390"/>
    <lineage>
        <taxon>Eukaryota</taxon>
        <taxon>Fungi</taxon>
        <taxon>Dikarya</taxon>
        <taxon>Ascomycota</taxon>
        <taxon>Pezizomycotina</taxon>
        <taxon>Dothideomycetes</taxon>
        <taxon>Dothideomycetes incertae sedis</taxon>
        <taxon>Botryosphaeriales</taxon>
        <taxon>Botryosphaeriaceae</taxon>
        <taxon>Lasiodiplodia</taxon>
    </lineage>
</organism>
<feature type="transmembrane region" description="Helical" evidence="7">
    <location>
        <begin position="12"/>
        <end position="39"/>
    </location>
</feature>
<proteinExistence type="inferred from homology"/>
<evidence type="ECO:0000256" key="5">
    <source>
        <dbReference type="PIRSR" id="PIRSR602401-1"/>
    </source>
</evidence>
<dbReference type="SUPFAM" id="SSF48264">
    <property type="entry name" value="Cytochrome P450"/>
    <property type="match status" value="1"/>
</dbReference>
<dbReference type="PRINTS" id="PR00385">
    <property type="entry name" value="P450"/>
</dbReference>
<keyword evidence="7" id="KW-0812">Transmembrane</keyword>
<dbReference type="EMBL" id="JAUJDW010000086">
    <property type="protein sequence ID" value="KAK0640221.1"/>
    <property type="molecule type" value="Genomic_DNA"/>
</dbReference>
<evidence type="ECO:0000313" key="9">
    <source>
        <dbReference type="Proteomes" id="UP001175001"/>
    </source>
</evidence>
<comment type="caution">
    <text evidence="8">The sequence shown here is derived from an EMBL/GenBank/DDBJ whole genome shotgun (WGS) entry which is preliminary data.</text>
</comment>
<keyword evidence="6" id="KW-0560">Oxidoreductase</keyword>
<feature type="binding site" description="axial binding residue" evidence="5">
    <location>
        <position position="463"/>
    </location>
    <ligand>
        <name>heme</name>
        <dbReference type="ChEBI" id="CHEBI:30413"/>
    </ligand>
    <ligandPart>
        <name>Fe</name>
        <dbReference type="ChEBI" id="CHEBI:18248"/>
    </ligandPart>
</feature>
<dbReference type="InterPro" id="IPR017972">
    <property type="entry name" value="Cyt_P450_CS"/>
</dbReference>
<dbReference type="PROSITE" id="PS00086">
    <property type="entry name" value="CYTOCHROME_P450"/>
    <property type="match status" value="1"/>
</dbReference>
<evidence type="ECO:0000256" key="7">
    <source>
        <dbReference type="SAM" id="Phobius"/>
    </source>
</evidence>
<keyword evidence="6 8" id="KW-0503">Monooxygenase</keyword>
<dbReference type="AlphaFoldDB" id="A0AA40CIM0"/>
<dbReference type="PANTHER" id="PTHR24305">
    <property type="entry name" value="CYTOCHROME P450"/>
    <property type="match status" value="1"/>
</dbReference>